<organism evidence="3 4">
    <name type="scientific">Arcticibacterium luteifluviistationis</name>
    <dbReference type="NCBI Taxonomy" id="1784714"/>
    <lineage>
        <taxon>Bacteria</taxon>
        <taxon>Pseudomonadati</taxon>
        <taxon>Bacteroidota</taxon>
        <taxon>Cytophagia</taxon>
        <taxon>Cytophagales</taxon>
        <taxon>Leadbetterellaceae</taxon>
        <taxon>Arcticibacterium</taxon>
    </lineage>
</organism>
<dbReference type="EMBL" id="CP029480">
    <property type="protein sequence ID" value="AWV99725.1"/>
    <property type="molecule type" value="Genomic_DNA"/>
</dbReference>
<evidence type="ECO:0000256" key="1">
    <source>
        <dbReference type="PROSITE-ProRule" id="PRU00339"/>
    </source>
</evidence>
<evidence type="ECO:0000313" key="4">
    <source>
        <dbReference type="Proteomes" id="UP000249873"/>
    </source>
</evidence>
<keyword evidence="4" id="KW-1185">Reference proteome</keyword>
<dbReference type="Pfam" id="PF13181">
    <property type="entry name" value="TPR_8"/>
    <property type="match status" value="1"/>
</dbReference>
<keyword evidence="2" id="KW-0812">Transmembrane</keyword>
<keyword evidence="2" id="KW-0472">Membrane</keyword>
<protein>
    <submittedName>
        <fullName evidence="3">Cytochrome C biosynthesis protein</fullName>
    </submittedName>
</protein>
<dbReference type="InterPro" id="IPR011990">
    <property type="entry name" value="TPR-like_helical_dom_sf"/>
</dbReference>
<sequence>MAKQKEDKSGIEILESAEALQQEFNKAESFFDSNKKVLGIIGGAILIIALGIFGYNYWMKQQNAETQTAMFDSVYYFEADSLDLALQGTGGNAGLLEVAEKYGSTAAGNLAKYYVGVAYMKQGKFDDAITYLKDFSSSDLIVQGKTYALIGDAYMEKENAEEAISFYQKAADYNPNKEMTPNYLMKLATAFETSGNTSGAMEAYSELIEKYPTSISVLAATKYKSKLEAEAGN</sequence>
<keyword evidence="1" id="KW-0802">TPR repeat</keyword>
<dbReference type="Pfam" id="PF13174">
    <property type="entry name" value="TPR_6"/>
    <property type="match status" value="2"/>
</dbReference>
<gene>
    <name evidence="3" type="ORF">DJ013_16715</name>
</gene>
<accession>A0A2Z4GFA7</accession>
<name>A0A2Z4GFA7_9BACT</name>
<dbReference type="Proteomes" id="UP000249873">
    <property type="component" value="Chromosome"/>
</dbReference>
<evidence type="ECO:0000256" key="2">
    <source>
        <dbReference type="SAM" id="Phobius"/>
    </source>
</evidence>
<feature type="transmembrane region" description="Helical" evidence="2">
    <location>
        <begin position="37"/>
        <end position="58"/>
    </location>
</feature>
<dbReference type="KEGG" id="als:DJ013_16715"/>
<reference evidence="3 4" key="1">
    <citation type="submission" date="2018-05" db="EMBL/GenBank/DDBJ databases">
        <title>Complete genome sequence of Arcticibacterium luteifluviistationis SM1504T, a cytophagaceae bacterium isolated from Arctic surface seawater.</title>
        <authorList>
            <person name="Li Y."/>
            <person name="Qin Q.-L."/>
        </authorList>
    </citation>
    <scope>NUCLEOTIDE SEQUENCE [LARGE SCALE GENOMIC DNA]</scope>
    <source>
        <strain evidence="3 4">SM1504</strain>
    </source>
</reference>
<dbReference type="InterPro" id="IPR019734">
    <property type="entry name" value="TPR_rpt"/>
</dbReference>
<evidence type="ECO:0000313" key="3">
    <source>
        <dbReference type="EMBL" id="AWV99725.1"/>
    </source>
</evidence>
<dbReference type="RefSeq" id="WP_111373093.1">
    <property type="nucleotide sequence ID" value="NZ_CP029480.1"/>
</dbReference>
<dbReference type="PROSITE" id="PS50005">
    <property type="entry name" value="TPR"/>
    <property type="match status" value="1"/>
</dbReference>
<keyword evidence="2" id="KW-1133">Transmembrane helix</keyword>
<feature type="repeat" description="TPR" evidence="1">
    <location>
        <begin position="144"/>
        <end position="177"/>
    </location>
</feature>
<dbReference type="Gene3D" id="1.25.40.10">
    <property type="entry name" value="Tetratricopeptide repeat domain"/>
    <property type="match status" value="1"/>
</dbReference>
<dbReference type="AlphaFoldDB" id="A0A2Z4GFA7"/>
<dbReference type="OrthoDB" id="9808622at2"/>
<dbReference type="SMART" id="SM00028">
    <property type="entry name" value="TPR"/>
    <property type="match status" value="3"/>
</dbReference>
<dbReference type="SUPFAM" id="SSF48452">
    <property type="entry name" value="TPR-like"/>
    <property type="match status" value="1"/>
</dbReference>
<proteinExistence type="predicted"/>